<keyword evidence="1" id="KW-0547">Nucleotide-binding</keyword>
<feature type="domain" description="Orc1-like AAA ATPase" evidence="4">
    <location>
        <begin position="24"/>
        <end position="187"/>
    </location>
</feature>
<dbReference type="InterPro" id="IPR027417">
    <property type="entry name" value="P-loop_NTPase"/>
</dbReference>
<evidence type="ECO:0000313" key="5">
    <source>
        <dbReference type="EMBL" id="GMA40764.1"/>
    </source>
</evidence>
<comment type="caution">
    <text evidence="5">The sequence shown here is derived from an EMBL/GenBank/DDBJ whole genome shotgun (WGS) entry which is preliminary data.</text>
</comment>
<reference evidence="6" key="1">
    <citation type="journal article" date="2019" name="Int. J. Syst. Evol. Microbiol.">
        <title>The Global Catalogue of Microorganisms (GCM) 10K type strain sequencing project: providing services to taxonomists for standard genome sequencing and annotation.</title>
        <authorList>
            <consortium name="The Broad Institute Genomics Platform"/>
            <consortium name="The Broad Institute Genome Sequencing Center for Infectious Disease"/>
            <person name="Wu L."/>
            <person name="Ma J."/>
        </authorList>
    </citation>
    <scope>NUCLEOTIDE SEQUENCE [LARGE SCALE GENOMIC DNA]</scope>
    <source>
        <strain evidence="6">NBRC 113072</strain>
    </source>
</reference>
<gene>
    <name evidence="5" type="ORF">GCM10025883_28090</name>
</gene>
<proteinExistence type="predicted"/>
<dbReference type="Gene3D" id="3.40.50.300">
    <property type="entry name" value="P-loop containing nucleotide triphosphate hydrolases"/>
    <property type="match status" value="1"/>
</dbReference>
<dbReference type="PANTHER" id="PTHR16305:SF35">
    <property type="entry name" value="TRANSCRIPTIONAL ACTIVATOR DOMAIN"/>
    <property type="match status" value="1"/>
</dbReference>
<keyword evidence="2" id="KW-0067">ATP-binding</keyword>
<dbReference type="Pfam" id="PF13191">
    <property type="entry name" value="AAA_16"/>
    <property type="match status" value="1"/>
</dbReference>
<dbReference type="InterPro" id="IPR041664">
    <property type="entry name" value="AAA_16"/>
</dbReference>
<evidence type="ECO:0000256" key="2">
    <source>
        <dbReference type="ARBA" id="ARBA00022840"/>
    </source>
</evidence>
<dbReference type="EMBL" id="BSUO01000001">
    <property type="protein sequence ID" value="GMA40764.1"/>
    <property type="molecule type" value="Genomic_DNA"/>
</dbReference>
<dbReference type="SUPFAM" id="SSF52540">
    <property type="entry name" value="P-loop containing nucleoside triphosphate hydrolases"/>
    <property type="match status" value="1"/>
</dbReference>
<accession>A0ABQ6IS48</accession>
<dbReference type="Proteomes" id="UP001157126">
    <property type="component" value="Unassembled WGS sequence"/>
</dbReference>
<feature type="compositionally biased region" description="Basic residues" evidence="3">
    <location>
        <begin position="554"/>
        <end position="565"/>
    </location>
</feature>
<evidence type="ECO:0000256" key="3">
    <source>
        <dbReference type="SAM" id="MobiDB-lite"/>
    </source>
</evidence>
<organism evidence="5 6">
    <name type="scientific">Mobilicoccus caccae</name>
    <dbReference type="NCBI Taxonomy" id="1859295"/>
    <lineage>
        <taxon>Bacteria</taxon>
        <taxon>Bacillati</taxon>
        <taxon>Actinomycetota</taxon>
        <taxon>Actinomycetes</taxon>
        <taxon>Micrococcales</taxon>
        <taxon>Dermatophilaceae</taxon>
        <taxon>Mobilicoccus</taxon>
    </lineage>
</organism>
<keyword evidence="6" id="KW-1185">Reference proteome</keyword>
<name>A0ABQ6IS48_9MICO</name>
<sequence>MNVEALTAVAPPDTILPMEAQVRLHGRDELIEHVVTTVDPPRAPGASVLLEGDAGVGKTALIEVVAARVGRRRRLLVGHCVGEVAGTLSYLPFVEAFGRLDAAEPDTVDGLVEAYPSLAAFLPRRAVAEGDEGDWSRIVEAVHGGLELLAERQPTLLVVEDIHWADESTRELLTLLFTRGFAGPVSVLASYRSDDLHRRHPLRSSLAVWSRLRVARVEVPPLAEEAMRALVQEADDRLDEDTVADIVGRSGGNAFFAEEMVAAVGTGTSDDLGRLLLRRLDALGEDAQDVVRRAAVVGRRVGHHLLLASTGIDAAHLDRLLREIVDHHILEPTRDGGYIFRHALLAEAVYDDLLPGEIVRHHCACADALRRQPELGTHADLARHAIAAHDTDLAIDSSEAAGRAAGRMGGPAEALRHFENALSLMADDDERVHRLTMEAAAAAIASGRVAVALSRLRAGLRRRDATPRERAELLARLAGALHFSDESTDRVAIVDEALALLPPSEDGEDDLRVDLLTRRIEALWHVGRAEEVLVHAEEIGRRGPPRRAATPAHRDRRHHRQGAFP</sequence>
<dbReference type="Gene3D" id="1.25.40.10">
    <property type="entry name" value="Tetratricopeptide repeat domain"/>
    <property type="match status" value="1"/>
</dbReference>
<dbReference type="InterPro" id="IPR011990">
    <property type="entry name" value="TPR-like_helical_dom_sf"/>
</dbReference>
<evidence type="ECO:0000259" key="4">
    <source>
        <dbReference type="Pfam" id="PF13191"/>
    </source>
</evidence>
<protein>
    <recommendedName>
        <fullName evidence="4">Orc1-like AAA ATPase domain-containing protein</fullName>
    </recommendedName>
</protein>
<evidence type="ECO:0000313" key="6">
    <source>
        <dbReference type="Proteomes" id="UP001157126"/>
    </source>
</evidence>
<dbReference type="PANTHER" id="PTHR16305">
    <property type="entry name" value="TESTICULAR SOLUBLE ADENYLYL CYCLASE"/>
    <property type="match status" value="1"/>
</dbReference>
<feature type="region of interest" description="Disordered" evidence="3">
    <location>
        <begin position="540"/>
        <end position="565"/>
    </location>
</feature>
<evidence type="ECO:0000256" key="1">
    <source>
        <dbReference type="ARBA" id="ARBA00022741"/>
    </source>
</evidence>